<dbReference type="InterPro" id="IPR045349">
    <property type="entry name" value="SLC41A1-3"/>
</dbReference>
<keyword evidence="7 9" id="KW-0406">Ion transport</keyword>
<accession>A0A3B4EPI7</accession>
<evidence type="ECO:0000256" key="7">
    <source>
        <dbReference type="ARBA" id="ARBA00023065"/>
    </source>
</evidence>
<dbReference type="Gene3D" id="1.10.357.20">
    <property type="entry name" value="SLC41 divalent cation transporters, integral membrane domain"/>
    <property type="match status" value="2"/>
</dbReference>
<dbReference type="OMA" id="ISTYLHC"/>
<organism evidence="11 12">
    <name type="scientific">Pygocentrus nattereri</name>
    <name type="common">Red-bellied piranha</name>
    <dbReference type="NCBI Taxonomy" id="42514"/>
    <lineage>
        <taxon>Eukaryota</taxon>
        <taxon>Metazoa</taxon>
        <taxon>Chordata</taxon>
        <taxon>Craniata</taxon>
        <taxon>Vertebrata</taxon>
        <taxon>Euteleostomi</taxon>
        <taxon>Actinopterygii</taxon>
        <taxon>Neopterygii</taxon>
        <taxon>Teleostei</taxon>
        <taxon>Ostariophysi</taxon>
        <taxon>Characiformes</taxon>
        <taxon>Characoidei</taxon>
        <taxon>Pygocentrus</taxon>
    </lineage>
</organism>
<comment type="function">
    <text evidence="9">Acts as a magnesium transporter.</text>
</comment>
<evidence type="ECO:0000256" key="4">
    <source>
        <dbReference type="ARBA" id="ARBA00022692"/>
    </source>
</evidence>
<evidence type="ECO:0000256" key="9">
    <source>
        <dbReference type="RuleBase" id="RU369007"/>
    </source>
</evidence>
<feature type="transmembrane region" description="Helical" evidence="9">
    <location>
        <begin position="39"/>
        <end position="61"/>
    </location>
</feature>
<reference evidence="11" key="3">
    <citation type="submission" date="2025-09" db="UniProtKB">
        <authorList>
            <consortium name="Ensembl"/>
        </authorList>
    </citation>
    <scope>IDENTIFICATION</scope>
</reference>
<keyword evidence="5 9" id="KW-0460">Magnesium</keyword>
<evidence type="ECO:0000256" key="1">
    <source>
        <dbReference type="ARBA" id="ARBA00004141"/>
    </source>
</evidence>
<feature type="transmembrane region" description="Helical" evidence="9">
    <location>
        <begin position="382"/>
        <end position="407"/>
    </location>
</feature>
<sequence length="448" mass="48403">MVFTHLELEFRYVGQKLRGFTCKLTRSTDDYLPESSAQITAQVLLPYLLAGLSMVATGMIMETLQHWEMFKEISEVFILVPALVGLKGNLEMTLASRLSTAANTGQLDNPKKLILIVSSNLALIQVQATVVGFLATLAAAVLGAISRNRVDLQQSAVLLASGVTTAFTAALTLGLVMVGVITGSRKVGINPDNVATPIAASLGDLMTLSLLAGIGRFFFQFKGQFLLSSLTCAIFLLLIPIWLAIARRNPAIREVLRSVWHPVIAAMLISSAGGLILDKTVSHPQFDGMAVFTPIINGVGGNLVGIQASRISTYLHCVSLPGILPHSMKEHCPHPGRTFCSSGVNSTSARVLLLLVIPGHLLFLYTVYWLQGGHSTMTPAFICCYLFAALMQVLLLLYVADVLVRLIWRRGLDPDNFSIPYLTALGDLLGTSLLALTIRLFTGNELQK</sequence>
<feature type="transmembrane region" description="Helical" evidence="9">
    <location>
        <begin position="121"/>
        <end position="145"/>
    </location>
</feature>
<evidence type="ECO:0000313" key="12">
    <source>
        <dbReference type="Proteomes" id="UP001501920"/>
    </source>
</evidence>
<keyword evidence="3 9" id="KW-0813">Transport</keyword>
<evidence type="ECO:0000256" key="5">
    <source>
        <dbReference type="ARBA" id="ARBA00022842"/>
    </source>
</evidence>
<evidence type="ECO:0000256" key="2">
    <source>
        <dbReference type="ARBA" id="ARBA00009749"/>
    </source>
</evidence>
<reference evidence="11" key="2">
    <citation type="submission" date="2025-08" db="UniProtKB">
        <authorList>
            <consortium name="Ensembl"/>
        </authorList>
    </citation>
    <scope>IDENTIFICATION</scope>
</reference>
<dbReference type="FunFam" id="1.10.357.20:FF:000001">
    <property type="entry name" value="Solute carrier family 41 member 2"/>
    <property type="match status" value="1"/>
</dbReference>
<dbReference type="Proteomes" id="UP001501920">
    <property type="component" value="Chromosome 26"/>
</dbReference>
<dbReference type="GO" id="GO:0030001">
    <property type="term" value="P:metal ion transport"/>
    <property type="evidence" value="ECO:0007669"/>
    <property type="project" value="UniProtKB-UniRule"/>
</dbReference>
<keyword evidence="12" id="KW-1185">Reference proteome</keyword>
<feature type="transmembrane region" description="Helical" evidence="9">
    <location>
        <begin position="194"/>
        <end position="219"/>
    </location>
</feature>
<dbReference type="GO" id="GO:0005886">
    <property type="term" value="C:plasma membrane"/>
    <property type="evidence" value="ECO:0007669"/>
    <property type="project" value="TreeGrafter"/>
</dbReference>
<name>A0A3B4EPI7_PYGNA</name>
<keyword evidence="8 9" id="KW-0472">Membrane</keyword>
<dbReference type="GO" id="GO:0022890">
    <property type="term" value="F:inorganic cation transmembrane transporter activity"/>
    <property type="evidence" value="ECO:0007669"/>
    <property type="project" value="UniProtKB-UniRule"/>
</dbReference>
<keyword evidence="6 9" id="KW-1133">Transmembrane helix</keyword>
<feature type="transmembrane region" description="Helical" evidence="9">
    <location>
        <begin position="419"/>
        <end position="441"/>
    </location>
</feature>
<proteinExistence type="inferred from homology"/>
<dbReference type="Ensembl" id="ENSPNAT00000034742.2">
    <property type="protein sequence ID" value="ENSPNAP00000037860.2"/>
    <property type="gene ID" value="ENSPNAG00000029936.2"/>
</dbReference>
<keyword evidence="4 9" id="KW-0812">Transmembrane</keyword>
<feature type="domain" description="SLC41A/MgtE integral membrane" evidence="10">
    <location>
        <begin position="293"/>
        <end position="436"/>
    </location>
</feature>
<evidence type="ECO:0000313" key="11">
    <source>
        <dbReference type="Ensembl" id="ENSPNAP00000037860.2"/>
    </source>
</evidence>
<gene>
    <name evidence="11" type="primary">SLC41A3</name>
</gene>
<feature type="transmembrane region" description="Helical" evidence="9">
    <location>
        <begin position="225"/>
        <end position="246"/>
    </location>
</feature>
<dbReference type="GO" id="GO:0008324">
    <property type="term" value="F:monoatomic cation transmembrane transporter activity"/>
    <property type="evidence" value="ECO:0007669"/>
    <property type="project" value="UniProtKB-UniRule"/>
</dbReference>
<feature type="domain" description="SLC41A/MgtE integral membrane" evidence="10">
    <location>
        <begin position="80"/>
        <end position="214"/>
    </location>
</feature>
<dbReference type="InterPro" id="IPR036739">
    <property type="entry name" value="SLC41_membr_dom_sf"/>
</dbReference>
<comment type="similarity">
    <text evidence="2 9">Belongs to the SLC41A transporter family.</text>
</comment>
<dbReference type="PANTHER" id="PTHR16228">
    <property type="entry name" value="DIVALENT CATION TRANSPORTER SOLUTE CARRIER FAMILY 41"/>
    <property type="match status" value="1"/>
</dbReference>
<feature type="transmembrane region" description="Helical" evidence="9">
    <location>
        <begin position="258"/>
        <end position="277"/>
    </location>
</feature>
<dbReference type="PANTHER" id="PTHR16228:SF22">
    <property type="entry name" value="SOLUTE CARRIER FAMILY 41 MEMBER 3"/>
    <property type="match status" value="1"/>
</dbReference>
<comment type="subcellular location">
    <subcellularLocation>
        <location evidence="1 9">Membrane</location>
        <topology evidence="1 9">Multi-pass membrane protein</topology>
    </subcellularLocation>
</comment>
<evidence type="ECO:0000256" key="6">
    <source>
        <dbReference type="ARBA" id="ARBA00022989"/>
    </source>
</evidence>
<dbReference type="GeneTree" id="ENSGT00950000183042"/>
<dbReference type="InterPro" id="IPR006667">
    <property type="entry name" value="SLC41_membr_dom"/>
</dbReference>
<feature type="transmembrane region" description="Helical" evidence="9">
    <location>
        <begin position="157"/>
        <end position="182"/>
    </location>
</feature>
<evidence type="ECO:0000259" key="10">
    <source>
        <dbReference type="Pfam" id="PF01769"/>
    </source>
</evidence>
<feature type="transmembrane region" description="Helical" evidence="9">
    <location>
        <begin position="351"/>
        <end position="370"/>
    </location>
</feature>
<evidence type="ECO:0000256" key="8">
    <source>
        <dbReference type="ARBA" id="ARBA00023136"/>
    </source>
</evidence>
<dbReference type="SUPFAM" id="SSF161093">
    <property type="entry name" value="MgtE membrane domain-like"/>
    <property type="match status" value="2"/>
</dbReference>
<dbReference type="AlphaFoldDB" id="A0A3B4EPI7"/>
<dbReference type="Pfam" id="PF01769">
    <property type="entry name" value="MgtE"/>
    <property type="match status" value="2"/>
</dbReference>
<dbReference type="FunFam" id="1.10.357.20:FF:000002">
    <property type="entry name" value="Solute carrier family 41, member 2"/>
    <property type="match status" value="1"/>
</dbReference>
<evidence type="ECO:0000256" key="3">
    <source>
        <dbReference type="ARBA" id="ARBA00022448"/>
    </source>
</evidence>
<protein>
    <recommendedName>
        <fullName evidence="9">Solute carrier family 41 member</fullName>
    </recommendedName>
</protein>
<reference evidence="11 12" key="1">
    <citation type="submission" date="2020-10" db="EMBL/GenBank/DDBJ databases">
        <title>Pygocentrus nattereri (red-bellied piranha) genome, fPygNat1, primary haplotype.</title>
        <authorList>
            <person name="Myers G."/>
            <person name="Meyer A."/>
            <person name="Karagic N."/>
            <person name="Pippel M."/>
            <person name="Winkler S."/>
            <person name="Tracey A."/>
            <person name="Wood J."/>
            <person name="Formenti G."/>
            <person name="Howe K."/>
            <person name="Fedrigo O."/>
            <person name="Jarvis E.D."/>
        </authorList>
    </citation>
    <scope>NUCLEOTIDE SEQUENCE [LARGE SCALE GENOMIC DNA]</scope>
</reference>